<evidence type="ECO:0000313" key="3">
    <source>
        <dbReference type="Proteomes" id="UP001189429"/>
    </source>
</evidence>
<dbReference type="Proteomes" id="UP001189429">
    <property type="component" value="Unassembled WGS sequence"/>
</dbReference>
<sequence>MAEFADSSAGWGTDGFADSRSNRGADRRPDGFADRRASSGADSGTDGIAGCGTDGSADSGAGGTDNCVDKCVCVVSYAECGADSRAAAQEVDEPAAEDWAEGAAPACRHADRYAECGSSRRADCGADSRAA</sequence>
<reference evidence="2" key="1">
    <citation type="submission" date="2023-10" db="EMBL/GenBank/DDBJ databases">
        <authorList>
            <person name="Chen Y."/>
            <person name="Shah S."/>
            <person name="Dougan E. K."/>
            <person name="Thang M."/>
            <person name="Chan C."/>
        </authorList>
    </citation>
    <scope>NUCLEOTIDE SEQUENCE [LARGE SCALE GENOMIC DNA]</scope>
</reference>
<keyword evidence="3" id="KW-1185">Reference proteome</keyword>
<evidence type="ECO:0000256" key="1">
    <source>
        <dbReference type="SAM" id="MobiDB-lite"/>
    </source>
</evidence>
<evidence type="ECO:0000313" key="2">
    <source>
        <dbReference type="EMBL" id="CAK0812636.1"/>
    </source>
</evidence>
<comment type="caution">
    <text evidence="2">The sequence shown here is derived from an EMBL/GenBank/DDBJ whole genome shotgun (WGS) entry which is preliminary data.</text>
</comment>
<dbReference type="EMBL" id="CAUYUJ010005199">
    <property type="protein sequence ID" value="CAK0812636.1"/>
    <property type="molecule type" value="Genomic_DNA"/>
</dbReference>
<proteinExistence type="predicted"/>
<protein>
    <submittedName>
        <fullName evidence="2">Uncharacterized protein</fullName>
    </submittedName>
</protein>
<name>A0ABN9R1N3_9DINO</name>
<feature type="region of interest" description="Disordered" evidence="1">
    <location>
        <begin position="1"/>
        <end position="65"/>
    </location>
</feature>
<feature type="compositionally biased region" description="Basic and acidic residues" evidence="1">
    <location>
        <begin position="20"/>
        <end position="37"/>
    </location>
</feature>
<organism evidence="2 3">
    <name type="scientific">Prorocentrum cordatum</name>
    <dbReference type="NCBI Taxonomy" id="2364126"/>
    <lineage>
        <taxon>Eukaryota</taxon>
        <taxon>Sar</taxon>
        <taxon>Alveolata</taxon>
        <taxon>Dinophyceae</taxon>
        <taxon>Prorocentrales</taxon>
        <taxon>Prorocentraceae</taxon>
        <taxon>Prorocentrum</taxon>
    </lineage>
</organism>
<accession>A0ABN9R1N3</accession>
<gene>
    <name evidence="2" type="ORF">PCOR1329_LOCUS16884</name>
</gene>
<feature type="non-terminal residue" evidence="2">
    <location>
        <position position="131"/>
    </location>
</feature>